<sequence>MATAAVRRLALALALAVSVLPGLTSAANNDLVILNSERLFFGQTPSHTRPQKSTSVPRRELGRQTVKVVALDSGQEAPFEVEIAERHRMATSFTFEPHAIWQTGVRTRSGRR</sequence>
<evidence type="ECO:0000313" key="3">
    <source>
        <dbReference type="Proteomes" id="UP001197609"/>
    </source>
</evidence>
<gene>
    <name evidence="2" type="ORF">K8G79_06430</name>
</gene>
<name>A0AAJ1AHJ0_9BACT</name>
<feature type="chain" id="PRO_5042461032" evidence="1">
    <location>
        <begin position="27"/>
        <end position="112"/>
    </location>
</feature>
<evidence type="ECO:0000256" key="1">
    <source>
        <dbReference type="SAM" id="SignalP"/>
    </source>
</evidence>
<keyword evidence="1" id="KW-0732">Signal</keyword>
<dbReference type="EMBL" id="JAIOIU010000080">
    <property type="protein sequence ID" value="MBZ0159753.1"/>
    <property type="molecule type" value="Genomic_DNA"/>
</dbReference>
<protein>
    <submittedName>
        <fullName evidence="2">Uncharacterized protein</fullName>
    </submittedName>
</protein>
<dbReference type="AlphaFoldDB" id="A0AAJ1AHJ0"/>
<dbReference type="Proteomes" id="UP001197609">
    <property type="component" value="Unassembled WGS sequence"/>
</dbReference>
<reference evidence="2 3" key="1">
    <citation type="journal article" date="2021" name="bioRxiv">
        <title>Unraveling nitrogen, sulfur and carbon metabolic pathways and microbial community transcriptional responses to substrate deprivation and toxicity stresses in a bioreactor mimicking anoxic brackish coastal sediment conditions.</title>
        <authorList>
            <person name="Martins P.D."/>
            <person name="Echeveste M.J."/>
            <person name="Arshad A."/>
            <person name="Kurth J."/>
            <person name="Ouboter H."/>
            <person name="Jetten M.S.M."/>
            <person name="Welte C.U."/>
        </authorList>
    </citation>
    <scope>NUCLEOTIDE SEQUENCE [LARGE SCALE GENOMIC DNA]</scope>
    <source>
        <strain evidence="2">MAG_38</strain>
    </source>
</reference>
<feature type="signal peptide" evidence="1">
    <location>
        <begin position="1"/>
        <end position="26"/>
    </location>
</feature>
<evidence type="ECO:0000313" key="2">
    <source>
        <dbReference type="EMBL" id="MBZ0159753.1"/>
    </source>
</evidence>
<accession>A0AAJ1AHJ0</accession>
<organism evidence="2 3">
    <name type="scientific">Candidatus Methylomirabilis tolerans</name>
    <dbReference type="NCBI Taxonomy" id="3123416"/>
    <lineage>
        <taxon>Bacteria</taxon>
        <taxon>Candidatus Methylomirabilota</taxon>
        <taxon>Candidatus Methylomirabilia</taxon>
        <taxon>Candidatus Methylomirabilales</taxon>
        <taxon>Candidatus Methylomirabilaceae</taxon>
        <taxon>Candidatus Methylomirabilis</taxon>
    </lineage>
</organism>
<proteinExistence type="predicted"/>
<comment type="caution">
    <text evidence="2">The sequence shown here is derived from an EMBL/GenBank/DDBJ whole genome shotgun (WGS) entry which is preliminary data.</text>
</comment>